<dbReference type="Gene3D" id="1.10.150.240">
    <property type="entry name" value="Putative phosphatase, domain 2"/>
    <property type="match status" value="1"/>
</dbReference>
<dbReference type="SFLD" id="SFLDG01135">
    <property type="entry name" value="C1.5.6:_HAD__Beta-PGM__Phospha"/>
    <property type="match status" value="1"/>
</dbReference>
<dbReference type="GO" id="GO:0050308">
    <property type="term" value="F:sugar-phosphatase activity"/>
    <property type="evidence" value="ECO:0007669"/>
    <property type="project" value="TreeGrafter"/>
</dbReference>
<reference evidence="1 2" key="1">
    <citation type="submission" date="2018-08" db="EMBL/GenBank/DDBJ databases">
        <title>A genome reference for cultivated species of the human gut microbiota.</title>
        <authorList>
            <person name="Zou Y."/>
            <person name="Xue W."/>
            <person name="Luo G."/>
        </authorList>
    </citation>
    <scope>NUCLEOTIDE SEQUENCE [LARGE SCALE GENOMIC DNA]</scope>
    <source>
        <strain evidence="1 2">AM42-38</strain>
    </source>
</reference>
<dbReference type="InterPro" id="IPR023198">
    <property type="entry name" value="PGP-like_dom2"/>
</dbReference>
<dbReference type="AlphaFoldDB" id="A0A413SXE2"/>
<evidence type="ECO:0000313" key="1">
    <source>
        <dbReference type="EMBL" id="RHA74155.1"/>
    </source>
</evidence>
<sequence>MYKSSITSYLQTHSYSRINLKAVLFDMDGVLFDSMKNHATAWNLAMQQYGMTLSREEAYMHEGRTGAGTINIVSQRERGYEASEEEIKQIYQTKSDIFNKLPKAERMPGAYEVLQKIKSEGLIPMVVTGSGQLSLLDKLNHNFPDIFKQELMVTAFDVKYGKPNPEPYLMALQKANIQANEAIVIENAPLGVRAGVAAGIFTIAVNTGPLPDSALLDEGANLLFHSMPDFNSHWEEVYQAF</sequence>
<dbReference type="SUPFAM" id="SSF56784">
    <property type="entry name" value="HAD-like"/>
    <property type="match status" value="1"/>
</dbReference>
<dbReference type="Gene3D" id="3.40.50.1000">
    <property type="entry name" value="HAD superfamily/HAD-like"/>
    <property type="match status" value="1"/>
</dbReference>
<dbReference type="NCBIfam" id="TIGR01509">
    <property type="entry name" value="HAD-SF-IA-v3"/>
    <property type="match status" value="1"/>
</dbReference>
<proteinExistence type="predicted"/>
<dbReference type="PANTHER" id="PTHR43481">
    <property type="entry name" value="FRUCTOSE-1-PHOSPHATE PHOSPHATASE"/>
    <property type="match status" value="1"/>
</dbReference>
<keyword evidence="1" id="KW-0378">Hydrolase</keyword>
<dbReference type="InterPro" id="IPR023214">
    <property type="entry name" value="HAD_sf"/>
</dbReference>
<accession>A0A413SXE2</accession>
<evidence type="ECO:0000313" key="2">
    <source>
        <dbReference type="Proteomes" id="UP000283855"/>
    </source>
</evidence>
<dbReference type="SFLD" id="SFLDS00003">
    <property type="entry name" value="Haloacid_Dehalogenase"/>
    <property type="match status" value="1"/>
</dbReference>
<dbReference type="Proteomes" id="UP000283855">
    <property type="component" value="Unassembled WGS sequence"/>
</dbReference>
<dbReference type="InterPro" id="IPR036412">
    <property type="entry name" value="HAD-like_sf"/>
</dbReference>
<dbReference type="Pfam" id="PF13419">
    <property type="entry name" value="HAD_2"/>
    <property type="match status" value="1"/>
</dbReference>
<protein>
    <submittedName>
        <fullName evidence="1">HAD family hydrolase</fullName>
    </submittedName>
</protein>
<dbReference type="InterPro" id="IPR041492">
    <property type="entry name" value="HAD_2"/>
</dbReference>
<dbReference type="PRINTS" id="PR00413">
    <property type="entry name" value="HADHALOGNASE"/>
</dbReference>
<dbReference type="InterPro" id="IPR051806">
    <property type="entry name" value="HAD-like_SPP"/>
</dbReference>
<dbReference type="GeneID" id="78403577"/>
<dbReference type="RefSeq" id="WP_022277784.1">
    <property type="nucleotide sequence ID" value="NZ_CABJGD010000026.1"/>
</dbReference>
<organism evidence="1 2">
    <name type="scientific">Phocaeicola coprophilus</name>
    <dbReference type="NCBI Taxonomy" id="387090"/>
    <lineage>
        <taxon>Bacteria</taxon>
        <taxon>Pseudomonadati</taxon>
        <taxon>Bacteroidota</taxon>
        <taxon>Bacteroidia</taxon>
        <taxon>Bacteroidales</taxon>
        <taxon>Bacteroidaceae</taxon>
        <taxon>Phocaeicola</taxon>
    </lineage>
</organism>
<dbReference type="PANTHER" id="PTHR43481:SF4">
    <property type="entry name" value="GLYCEROL-1-PHOSPHATE PHOSPHOHYDROLASE 1-RELATED"/>
    <property type="match status" value="1"/>
</dbReference>
<dbReference type="SFLD" id="SFLDG01129">
    <property type="entry name" value="C1.5:_HAD__Beta-PGM__Phosphata"/>
    <property type="match status" value="1"/>
</dbReference>
<name>A0A413SXE2_9BACT</name>
<dbReference type="EMBL" id="QSFT01000026">
    <property type="protein sequence ID" value="RHA74155.1"/>
    <property type="molecule type" value="Genomic_DNA"/>
</dbReference>
<dbReference type="InterPro" id="IPR006439">
    <property type="entry name" value="HAD-SF_hydro_IA"/>
</dbReference>
<gene>
    <name evidence="1" type="ORF">DW921_11155</name>
</gene>
<comment type="caution">
    <text evidence="1">The sequence shown here is derived from an EMBL/GenBank/DDBJ whole genome shotgun (WGS) entry which is preliminary data.</text>
</comment>